<keyword evidence="1" id="KW-0732">Signal</keyword>
<evidence type="ECO:0008006" key="4">
    <source>
        <dbReference type="Google" id="ProtNLM"/>
    </source>
</evidence>
<feature type="signal peptide" evidence="1">
    <location>
        <begin position="1"/>
        <end position="24"/>
    </location>
</feature>
<dbReference type="Proteomes" id="UP000683507">
    <property type="component" value="Chromosome"/>
</dbReference>
<evidence type="ECO:0000256" key="1">
    <source>
        <dbReference type="SAM" id="SignalP"/>
    </source>
</evidence>
<dbReference type="AlphaFoldDB" id="A0A916NSA4"/>
<evidence type="ECO:0000313" key="3">
    <source>
        <dbReference type="Proteomes" id="UP000683507"/>
    </source>
</evidence>
<protein>
    <recommendedName>
        <fullName evidence="4">Lipoprotein</fullName>
    </recommendedName>
</protein>
<sequence>MAILKIMKTILFFGLLTLAFISCEGDVKTPNETSESASDEVLSKDSLGDETGDIYAQDWEQFKQAVIYKDKDAVLFFVAKNDQSLRDILELSYDYIFDDQMIENIEEMNYQDLPVSNENSSWRELSTYYFGEVDGEIYESGTFLYFEERPEGLRIVNYLAAG</sequence>
<dbReference type="EMBL" id="OU015584">
    <property type="protein sequence ID" value="CAG5083384.1"/>
    <property type="molecule type" value="Genomic_DNA"/>
</dbReference>
<organism evidence="2 3">
    <name type="scientific">Parvicella tangerina</name>
    <dbReference type="NCBI Taxonomy" id="2829795"/>
    <lineage>
        <taxon>Bacteria</taxon>
        <taxon>Pseudomonadati</taxon>
        <taxon>Bacteroidota</taxon>
        <taxon>Flavobacteriia</taxon>
        <taxon>Flavobacteriales</taxon>
        <taxon>Parvicellaceae</taxon>
        <taxon>Parvicella</taxon>
    </lineage>
</organism>
<keyword evidence="3" id="KW-1185">Reference proteome</keyword>
<dbReference type="KEGG" id="ptan:CRYO30217_02180"/>
<gene>
    <name evidence="2" type="ORF">CRYO30217_02180</name>
</gene>
<evidence type="ECO:0000313" key="2">
    <source>
        <dbReference type="EMBL" id="CAG5083384.1"/>
    </source>
</evidence>
<dbReference type="PROSITE" id="PS51257">
    <property type="entry name" value="PROKAR_LIPOPROTEIN"/>
    <property type="match status" value="1"/>
</dbReference>
<feature type="chain" id="PRO_5037093059" description="Lipoprotein" evidence="1">
    <location>
        <begin position="25"/>
        <end position="162"/>
    </location>
</feature>
<reference evidence="2" key="1">
    <citation type="submission" date="2021-04" db="EMBL/GenBank/DDBJ databases">
        <authorList>
            <person name="Rodrigo-Torres L."/>
            <person name="Arahal R. D."/>
            <person name="Lucena T."/>
        </authorList>
    </citation>
    <scope>NUCLEOTIDE SEQUENCE</scope>
    <source>
        <strain evidence="2">AS29M-1</strain>
    </source>
</reference>
<name>A0A916NSA4_9FLAO</name>
<accession>A0A916NSA4</accession>
<proteinExistence type="predicted"/>